<comment type="caution">
    <text evidence="2">The sequence shown here is derived from an EMBL/GenBank/DDBJ whole genome shotgun (WGS) entry which is preliminary data.</text>
</comment>
<feature type="region of interest" description="Disordered" evidence="1">
    <location>
        <begin position="385"/>
        <end position="474"/>
    </location>
</feature>
<evidence type="ECO:0000313" key="2">
    <source>
        <dbReference type="EMBL" id="KAF6396935.1"/>
    </source>
</evidence>
<accession>A0A7J8BER3</accession>
<name>A0A7J8BER3_ROUAE</name>
<evidence type="ECO:0000256" key="1">
    <source>
        <dbReference type="SAM" id="MobiDB-lite"/>
    </source>
</evidence>
<dbReference type="AlphaFoldDB" id="A0A7J8BER3"/>
<organism evidence="2 3">
    <name type="scientific">Rousettus aegyptiacus</name>
    <name type="common">Egyptian fruit bat</name>
    <name type="synonym">Pteropus aegyptiacus</name>
    <dbReference type="NCBI Taxonomy" id="9407"/>
    <lineage>
        <taxon>Eukaryota</taxon>
        <taxon>Metazoa</taxon>
        <taxon>Chordata</taxon>
        <taxon>Craniata</taxon>
        <taxon>Vertebrata</taxon>
        <taxon>Euteleostomi</taxon>
        <taxon>Mammalia</taxon>
        <taxon>Eutheria</taxon>
        <taxon>Laurasiatheria</taxon>
        <taxon>Chiroptera</taxon>
        <taxon>Yinpterochiroptera</taxon>
        <taxon>Pteropodoidea</taxon>
        <taxon>Pteropodidae</taxon>
        <taxon>Rousettinae</taxon>
        <taxon>Rousettus</taxon>
    </lineage>
</organism>
<dbReference type="Proteomes" id="UP000593571">
    <property type="component" value="Unassembled WGS sequence"/>
</dbReference>
<proteinExistence type="predicted"/>
<reference evidence="2 3" key="1">
    <citation type="journal article" date="2020" name="Nature">
        <title>Six reference-quality genomes reveal evolution of bat adaptations.</title>
        <authorList>
            <person name="Jebb D."/>
            <person name="Huang Z."/>
            <person name="Pippel M."/>
            <person name="Hughes G.M."/>
            <person name="Lavrichenko K."/>
            <person name="Devanna P."/>
            <person name="Winkler S."/>
            <person name="Jermiin L.S."/>
            <person name="Skirmuntt E.C."/>
            <person name="Katzourakis A."/>
            <person name="Burkitt-Gray L."/>
            <person name="Ray D.A."/>
            <person name="Sullivan K.A.M."/>
            <person name="Roscito J.G."/>
            <person name="Kirilenko B.M."/>
            <person name="Davalos L.M."/>
            <person name="Corthals A.P."/>
            <person name="Power M.L."/>
            <person name="Jones G."/>
            <person name="Ransome R.D."/>
            <person name="Dechmann D.K.N."/>
            <person name="Locatelli A.G."/>
            <person name="Puechmaille S.J."/>
            <person name="Fedrigo O."/>
            <person name="Jarvis E.D."/>
            <person name="Hiller M."/>
            <person name="Vernes S.C."/>
            <person name="Myers E.W."/>
            <person name="Teeling E.C."/>
        </authorList>
    </citation>
    <scope>NUCLEOTIDE SEQUENCE [LARGE SCALE GENOMIC DNA]</scope>
    <source>
        <strain evidence="2">MRouAeg1</strain>
        <tissue evidence="2">Muscle</tissue>
    </source>
</reference>
<sequence>MCDQQPIQCCLPLPQCCVKGPAFRLAPAPYANSQVVVQAPCEMQVVECPAPCPVQVSEVKCQAPCQPKTTEVKSQAPCQPKTTEVKSQAPCQAQTAQVTCQAPCQAQTAQVTCQPEVCYVQYEAPGPVQTYYVDRAPVCYTETCYLQYPVQTYAPQPAAQPVRTYMACPPAFQTQGRFSTQYQYQGAYGSCAPQRQARPSFRTCAPQSQAPRRAHSAGRWLPASPPQPLYRSCSPPGRGGQPLYRSCSPPRRGRQPLYRSCSPPRRGLCYGDLPARCDAGSYGYCTPPRRSEPIHSSDYSRGPAPSAQRCGPRRRIEISSPCCPRQVPPQRCPVQIPPIRRCAPRPSWGASCPELRPSAEPRPLPSVRLRPPFERCRELSPPRCPLPAPRARARPDRCASPEPRPYPPLRQLSEPCLCPEPSQAPRPRPVPRERPEPRAYPEPCPPPEPIALPAPCPSPEPRAPPRRCPSPGPGPAQYVGDLGCQESRPYHLDGEAPGCGAVGYNLCGESGASYRLADVFPEPRGLGGYADCAGAGVGVKGGAGAGAKGAYF</sequence>
<evidence type="ECO:0000313" key="3">
    <source>
        <dbReference type="Proteomes" id="UP000593571"/>
    </source>
</evidence>
<feature type="region of interest" description="Disordered" evidence="1">
    <location>
        <begin position="202"/>
        <end position="259"/>
    </location>
</feature>
<feature type="compositionally biased region" description="Basic and acidic residues" evidence="1">
    <location>
        <begin position="430"/>
        <end position="439"/>
    </location>
</feature>
<feature type="compositionally biased region" description="Pro residues" evidence="1">
    <location>
        <begin position="440"/>
        <end position="474"/>
    </location>
</feature>
<feature type="region of interest" description="Disordered" evidence="1">
    <location>
        <begin position="292"/>
        <end position="311"/>
    </location>
</feature>
<protein>
    <submittedName>
        <fullName evidence="2">Keratinocyte proline rich protein</fullName>
    </submittedName>
</protein>
<keyword evidence="3" id="KW-1185">Reference proteome</keyword>
<gene>
    <name evidence="2" type="ORF">HJG63_007395</name>
</gene>
<dbReference type="EMBL" id="JACASE010000017">
    <property type="protein sequence ID" value="KAF6396935.1"/>
    <property type="molecule type" value="Genomic_DNA"/>
</dbReference>